<accession>A0A7D4BCP9</accession>
<keyword evidence="2" id="KW-1185">Reference proteome</keyword>
<protein>
    <submittedName>
        <fullName evidence="1">DUF1819 family protein</fullName>
    </submittedName>
</protein>
<dbReference type="InterPro" id="IPR023137">
    <property type="entry name" value="BrxA_sf"/>
</dbReference>
<organism evidence="1 2">
    <name type="scientific">Tenuifilum thalassicum</name>
    <dbReference type="NCBI Taxonomy" id="2590900"/>
    <lineage>
        <taxon>Bacteria</taxon>
        <taxon>Pseudomonadati</taxon>
        <taxon>Bacteroidota</taxon>
        <taxon>Bacteroidia</taxon>
        <taxon>Bacteroidales</taxon>
        <taxon>Tenuifilaceae</taxon>
        <taxon>Tenuifilum</taxon>
    </lineage>
</organism>
<dbReference type="Pfam" id="PF08849">
    <property type="entry name" value="BrxA"/>
    <property type="match status" value="1"/>
</dbReference>
<dbReference type="Gene3D" id="1.10.3540.10">
    <property type="entry name" value="uncharacterized protein from magnetospirillum magneticum domain"/>
    <property type="match status" value="1"/>
</dbReference>
<evidence type="ECO:0000313" key="1">
    <source>
        <dbReference type="EMBL" id="QKG81080.1"/>
    </source>
</evidence>
<proteinExistence type="predicted"/>
<dbReference type="Proteomes" id="UP000500961">
    <property type="component" value="Chromosome"/>
</dbReference>
<dbReference type="EMBL" id="CP041345">
    <property type="protein sequence ID" value="QKG81080.1"/>
    <property type="molecule type" value="Genomic_DNA"/>
</dbReference>
<sequence length="248" mass="29453">MKINTDINILGGLPDWSLIKYYYDINYDHRSGKEETTLKTEKSIRRFKRAIEETFLSFKNEKSKILFDSLIRNDGVSKDFLYFLFWNASVNNELLHAVNRNVYFEAFYSGRAALRIDEVFSYLNELKSTEPQLQKWTQSTINTTASKYLTLLKKFGLLEGKQTKSILHPFLNDKMFIIFIYWITAIEQGPNLLKSEWLKYGFMETELLLERLKKKSFTDYFNIYYTGDNLKIETKIEFGKLYETITRN</sequence>
<reference evidence="1 2" key="1">
    <citation type="submission" date="2019-07" db="EMBL/GenBank/DDBJ databases">
        <title>Thalassofilum flectens gen. nov., sp. nov., a novel moderate thermophilic anaerobe from a shallow sea hot spring in Kunashir Island (Russia), representing a new family in the order Bacteroidales, and proposal of Thalassofilacea fam. nov.</title>
        <authorList>
            <person name="Kochetkova T.V."/>
            <person name="Podosokorskaya O.A."/>
            <person name="Novikov A."/>
            <person name="Elcheninov A.G."/>
            <person name="Toshchakov S.V."/>
            <person name="Kublanov I.V."/>
        </authorList>
    </citation>
    <scope>NUCLEOTIDE SEQUENCE [LARGE SCALE GENOMIC DNA]</scope>
    <source>
        <strain evidence="1 2">38-H</strain>
    </source>
</reference>
<dbReference type="RefSeq" id="WP_173076486.1">
    <property type="nucleotide sequence ID" value="NZ_CP041345.1"/>
</dbReference>
<dbReference type="AlphaFoldDB" id="A0A7D4BCP9"/>
<evidence type="ECO:0000313" key="2">
    <source>
        <dbReference type="Proteomes" id="UP000500961"/>
    </source>
</evidence>
<gene>
    <name evidence="1" type="ORF">FHG85_12660</name>
</gene>
<name>A0A7D4BCP9_9BACT</name>
<dbReference type="InterPro" id="IPR014948">
    <property type="entry name" value="BrxA"/>
</dbReference>
<dbReference type="KEGG" id="ttz:FHG85_12660"/>